<evidence type="ECO:0000313" key="2">
    <source>
        <dbReference type="EMBL" id="RKF05820.1"/>
    </source>
</evidence>
<dbReference type="AlphaFoldDB" id="A0A3A8ADT5"/>
<accession>A0A3A8ADT5</accession>
<comment type="caution">
    <text evidence="2">The sequence shown here is derived from an EMBL/GenBank/DDBJ whole genome shotgun (WGS) entry which is preliminary data.</text>
</comment>
<feature type="signal peptide" evidence="1">
    <location>
        <begin position="1"/>
        <end position="20"/>
    </location>
</feature>
<protein>
    <submittedName>
        <fullName evidence="2">Uncharacterized protein</fullName>
    </submittedName>
</protein>
<dbReference type="RefSeq" id="WP_120222773.1">
    <property type="nucleotide sequence ID" value="NZ_CP159474.1"/>
</dbReference>
<name>A0A3A8ADT5_9HYPH</name>
<dbReference type="EMBL" id="QFWV02000008">
    <property type="protein sequence ID" value="RKF05820.1"/>
    <property type="molecule type" value="Genomic_DNA"/>
</dbReference>
<keyword evidence="1" id="KW-0732">Signal</keyword>
<evidence type="ECO:0000256" key="1">
    <source>
        <dbReference type="SAM" id="SignalP"/>
    </source>
</evidence>
<gene>
    <name evidence="2" type="ORF">DEM25_014650</name>
</gene>
<evidence type="ECO:0000313" key="3">
    <source>
        <dbReference type="Proteomes" id="UP000246132"/>
    </source>
</evidence>
<proteinExistence type="predicted"/>
<reference evidence="2 3" key="1">
    <citation type="journal article" date="2018" name="Int. J. Syst. Bacteriol.">
        <title>Oceaniradius stylonemae gen. nov., sp. nov., isolated from a red alga, Stylonema cornu-cervi.</title>
        <authorList>
            <person name="Jeong S."/>
        </authorList>
    </citation>
    <scope>NUCLEOTIDE SEQUENCE [LARGE SCALE GENOMIC DNA]</scope>
    <source>
        <strain evidence="2 3">StC1</strain>
    </source>
</reference>
<sequence length="93" mass="9227">MTRLSKFAALAAGAALIATAATTAGHAGMKRHGIAAAGTMQLAAKAGGGSAADGYPTPGKAFEACGGAGNVFVMYDELPDGTRTNHSYHCVDE</sequence>
<feature type="chain" id="PRO_5017265786" evidence="1">
    <location>
        <begin position="21"/>
        <end position="93"/>
    </location>
</feature>
<organism evidence="2 3">
    <name type="scientific">Oceaniradius stylonematis</name>
    <dbReference type="NCBI Taxonomy" id="2184161"/>
    <lineage>
        <taxon>Bacteria</taxon>
        <taxon>Pseudomonadati</taxon>
        <taxon>Pseudomonadota</taxon>
        <taxon>Alphaproteobacteria</taxon>
        <taxon>Hyphomicrobiales</taxon>
        <taxon>Ahrensiaceae</taxon>
        <taxon>Oceaniradius</taxon>
    </lineage>
</organism>
<dbReference type="Proteomes" id="UP000246132">
    <property type="component" value="Unassembled WGS sequence"/>
</dbReference>
<keyword evidence="3" id="KW-1185">Reference proteome</keyword>